<gene>
    <name evidence="1" type="ORF">WJX72_000518</name>
</gene>
<dbReference type="GO" id="GO:0005524">
    <property type="term" value="F:ATP binding"/>
    <property type="evidence" value="ECO:0007669"/>
    <property type="project" value="UniProtKB-KW"/>
</dbReference>
<keyword evidence="2" id="KW-1185">Reference proteome</keyword>
<dbReference type="AlphaFoldDB" id="A0AAW1QAW0"/>
<dbReference type="InterPro" id="IPR000212">
    <property type="entry name" value="DNA_helicase_UvrD/REP"/>
</dbReference>
<dbReference type="Proteomes" id="UP001489004">
    <property type="component" value="Unassembled WGS sequence"/>
</dbReference>
<evidence type="ECO:0008006" key="3">
    <source>
        <dbReference type="Google" id="ProtNLM"/>
    </source>
</evidence>
<dbReference type="PANTHER" id="PTHR11070:SF66">
    <property type="entry name" value="UVRD-LIKE HELICASE C-TERMINAL DOMAIN-CONTAINING PROTEIN"/>
    <property type="match status" value="1"/>
</dbReference>
<dbReference type="InterPro" id="IPR027417">
    <property type="entry name" value="P-loop_NTPase"/>
</dbReference>
<proteinExistence type="predicted"/>
<comment type="caution">
    <text evidence="1">The sequence shown here is derived from an EMBL/GenBank/DDBJ whole genome shotgun (WGS) entry which is preliminary data.</text>
</comment>
<organism evidence="1 2">
    <name type="scientific">[Myrmecia] bisecta</name>
    <dbReference type="NCBI Taxonomy" id="41462"/>
    <lineage>
        <taxon>Eukaryota</taxon>
        <taxon>Viridiplantae</taxon>
        <taxon>Chlorophyta</taxon>
        <taxon>core chlorophytes</taxon>
        <taxon>Trebouxiophyceae</taxon>
        <taxon>Trebouxiales</taxon>
        <taxon>Trebouxiaceae</taxon>
        <taxon>Myrmecia</taxon>
    </lineage>
</organism>
<dbReference type="PANTHER" id="PTHR11070">
    <property type="entry name" value="UVRD / RECB / PCRA DNA HELICASE FAMILY MEMBER"/>
    <property type="match status" value="1"/>
</dbReference>
<dbReference type="SUPFAM" id="SSF52540">
    <property type="entry name" value="P-loop containing nucleoside triphosphate hydrolases"/>
    <property type="match status" value="1"/>
</dbReference>
<dbReference type="GO" id="GO:0016787">
    <property type="term" value="F:hydrolase activity"/>
    <property type="evidence" value="ECO:0007669"/>
    <property type="project" value="UniProtKB-KW"/>
</dbReference>
<evidence type="ECO:0000313" key="2">
    <source>
        <dbReference type="Proteomes" id="UP001489004"/>
    </source>
</evidence>
<accession>A0AAW1QAW0</accession>
<dbReference type="GO" id="GO:0005634">
    <property type="term" value="C:nucleus"/>
    <property type="evidence" value="ECO:0007669"/>
    <property type="project" value="TreeGrafter"/>
</dbReference>
<dbReference type="EMBL" id="JALJOR010000004">
    <property type="protein sequence ID" value="KAK9817677.1"/>
    <property type="molecule type" value="Genomic_DNA"/>
</dbReference>
<dbReference type="GO" id="GO:0003677">
    <property type="term" value="F:DNA binding"/>
    <property type="evidence" value="ECO:0007669"/>
    <property type="project" value="InterPro"/>
</dbReference>
<dbReference type="GO" id="GO:0043138">
    <property type="term" value="F:3'-5' DNA helicase activity"/>
    <property type="evidence" value="ECO:0007669"/>
    <property type="project" value="TreeGrafter"/>
</dbReference>
<name>A0AAW1QAW0_9CHLO</name>
<protein>
    <recommendedName>
        <fullName evidence="3">DNA helicase</fullName>
    </recommendedName>
</protein>
<dbReference type="Pfam" id="PF13245">
    <property type="entry name" value="AAA_19"/>
    <property type="match status" value="1"/>
</dbReference>
<dbReference type="Gene3D" id="3.40.50.300">
    <property type="entry name" value="P-loop containing nucleotide triphosphate hydrolases"/>
    <property type="match status" value="2"/>
</dbReference>
<reference evidence="1 2" key="1">
    <citation type="journal article" date="2024" name="Nat. Commun.">
        <title>Phylogenomics reveals the evolutionary origins of lichenization in chlorophyte algae.</title>
        <authorList>
            <person name="Puginier C."/>
            <person name="Libourel C."/>
            <person name="Otte J."/>
            <person name="Skaloud P."/>
            <person name="Haon M."/>
            <person name="Grisel S."/>
            <person name="Petersen M."/>
            <person name="Berrin J.G."/>
            <person name="Delaux P.M."/>
            <person name="Dal Grande F."/>
            <person name="Keller J."/>
        </authorList>
    </citation>
    <scope>NUCLEOTIDE SEQUENCE [LARGE SCALE GENOMIC DNA]</scope>
    <source>
        <strain evidence="1 2">SAG 2043</strain>
    </source>
</reference>
<dbReference type="GO" id="GO:0000725">
    <property type="term" value="P:recombinational repair"/>
    <property type="evidence" value="ECO:0007669"/>
    <property type="project" value="TreeGrafter"/>
</dbReference>
<sequence>MLPTLNEEQSRVVATVLEGRNVVVNAVAGAGKSTTGFHIARELRKRGKRVLLVVYNAAMKRESREIAKVEGLDNIEIHSYHSLAMAMCGAKGHTDHDIAAALKRGVASLPREFDAIIMDEQQDMRRLYYRLVHQVLKLHMRTPQLVCFGDVHQSIYGFLEADARYLSHAPRIFQSGHQWRECYMSTSSRTPQRIAAFINAQLLGRDLIVASQKGGRVVYVRTNIFDPSATLRLVKDALNLRGITYEDLLILTPSLRSKAVQNLENAMVAAGIPCMVPAHDDESITEAVARKKVTFSTFHQAKGLGRKVVIVFGFDSSYHEYFATDTPLTSCPNAMYVAVTRASEVLMLLQHHTTTMFPTLHEATLKQHAHVVGLETQRSQSVLADPQAIQVIPRPERRMSVTNALKFVKQDVLQTAFNQLTWRQVAEREHEGTLPHTVSTTDDMAESVSDLNGLAIPAMYEWEQSGEAAILTEGLRSVPWALRDRLVQARVTLQSEHSSFAQKMEAMLFVAAISQAKRSGYNCKAQQLTNYAWLEDSQPVVEACFSRMHTLFSDTTRYEHSMTGKIGRTTLEGYADALDTAWNKLTESKVIQGKLQPEHLLQLAAYRFLHGCEDWTYQLANLLTGEIIELTSTREECKLALAIGTLARAGALSD</sequence>
<evidence type="ECO:0000313" key="1">
    <source>
        <dbReference type="EMBL" id="KAK9817677.1"/>
    </source>
</evidence>